<evidence type="ECO:0000313" key="3">
    <source>
        <dbReference type="EMBL" id="OWK98702.1"/>
    </source>
</evidence>
<dbReference type="EMBL" id="JASZ02000006">
    <property type="protein sequence ID" value="OWK98702.1"/>
    <property type="molecule type" value="Genomic_DNA"/>
</dbReference>
<dbReference type="Proteomes" id="UP000197587">
    <property type="component" value="Unassembled WGS sequence"/>
</dbReference>
<dbReference type="AlphaFoldDB" id="A0A246BAI5"/>
<feature type="transmembrane region" description="Helical" evidence="2">
    <location>
        <begin position="21"/>
        <end position="49"/>
    </location>
</feature>
<reference evidence="3 4" key="1">
    <citation type="submission" date="2014-01" db="EMBL/GenBank/DDBJ databases">
        <authorList>
            <consortium name="Genome Consortium for Active Teaching"/>
            <person name="Sontag T.C."/>
            <person name="Newman J.D."/>
        </authorList>
    </citation>
    <scope>NUCLEOTIDE SEQUENCE [LARGE SCALE GENOMIC DNA]</scope>
    <source>
        <strain evidence="3 4">DSM 19056</strain>
    </source>
</reference>
<feature type="transmembrane region" description="Helical" evidence="2">
    <location>
        <begin position="55"/>
        <end position="74"/>
    </location>
</feature>
<protein>
    <recommendedName>
        <fullName evidence="5">DUF1003 domain-containing protein</fullName>
    </recommendedName>
</protein>
<dbReference type="RefSeq" id="WP_031502919.1">
    <property type="nucleotide sequence ID" value="NZ_JASZ02000006.1"/>
</dbReference>
<organism evidence="3 4">
    <name type="scientific">Kaistella haifensis DSM 19056</name>
    <dbReference type="NCBI Taxonomy" id="1450526"/>
    <lineage>
        <taxon>Bacteria</taxon>
        <taxon>Pseudomonadati</taxon>
        <taxon>Bacteroidota</taxon>
        <taxon>Flavobacteriia</taxon>
        <taxon>Flavobacteriales</taxon>
        <taxon>Weeksellaceae</taxon>
        <taxon>Chryseobacterium group</taxon>
        <taxon>Kaistella</taxon>
    </lineage>
</organism>
<evidence type="ECO:0000313" key="4">
    <source>
        <dbReference type="Proteomes" id="UP000197587"/>
    </source>
</evidence>
<accession>A0A246BAI5</accession>
<reference evidence="3 4" key="2">
    <citation type="submission" date="2017-05" db="EMBL/GenBank/DDBJ databases">
        <title>Genome of Chryseobacterium haifense.</title>
        <authorList>
            <person name="Newman J.D."/>
        </authorList>
    </citation>
    <scope>NUCLEOTIDE SEQUENCE [LARGE SCALE GENOMIC DNA]</scope>
    <source>
        <strain evidence="3 4">DSM 19056</strain>
    </source>
</reference>
<keyword evidence="2" id="KW-0472">Membrane</keyword>
<feature type="coiled-coil region" evidence="1">
    <location>
        <begin position="78"/>
        <end position="119"/>
    </location>
</feature>
<dbReference type="Gene3D" id="1.20.1480.30">
    <property type="entry name" value="Designed four-helix bundle protein"/>
    <property type="match status" value="1"/>
</dbReference>
<keyword evidence="4" id="KW-1185">Reference proteome</keyword>
<evidence type="ECO:0008006" key="5">
    <source>
        <dbReference type="Google" id="ProtNLM"/>
    </source>
</evidence>
<proteinExistence type="predicted"/>
<comment type="caution">
    <text evidence="3">The sequence shown here is derived from an EMBL/GenBank/DDBJ whole genome shotgun (WGS) entry which is preliminary data.</text>
</comment>
<gene>
    <name evidence="3" type="ORF">AP75_04355</name>
</gene>
<keyword evidence="2" id="KW-0812">Transmembrane</keyword>
<keyword evidence="1" id="KW-0175">Coiled coil</keyword>
<feature type="coiled-coil region" evidence="1">
    <location>
        <begin position="145"/>
        <end position="172"/>
    </location>
</feature>
<sequence length="176" mass="20441">MSRKELRERNILFLEKVTDKIMWWIGSVPSLVAHTLVFITAFLLPIFGIVSLDKMLLVLTTVLSLEAIYFSIFIQMSVNRSHEHIEDIREDIEEIQDDIEEISEDIDDIQEDIEDIAEDEDEDDHIEKARNVMLKSNVSSNKNDIKALRGVISNLQEQLEDLKKNDENTEQKTPEN</sequence>
<evidence type="ECO:0000256" key="2">
    <source>
        <dbReference type="SAM" id="Phobius"/>
    </source>
</evidence>
<evidence type="ECO:0000256" key="1">
    <source>
        <dbReference type="SAM" id="Coils"/>
    </source>
</evidence>
<name>A0A246BAI5_9FLAO</name>
<dbReference type="SUPFAM" id="SSF58100">
    <property type="entry name" value="Bacterial hemolysins"/>
    <property type="match status" value="1"/>
</dbReference>
<keyword evidence="2" id="KW-1133">Transmembrane helix</keyword>